<reference evidence="1" key="1">
    <citation type="submission" date="2023-05" db="EMBL/GenBank/DDBJ databases">
        <authorList>
            <consortium name="ELIXIR-Norway"/>
        </authorList>
    </citation>
    <scope>NUCLEOTIDE SEQUENCE</scope>
</reference>
<name>A0AC59YW06_RANTA</name>
<reference evidence="1" key="2">
    <citation type="submission" date="2025-03" db="EMBL/GenBank/DDBJ databases">
        <authorList>
            <consortium name="ELIXIR-Norway"/>
            <consortium name="Elixir Norway"/>
        </authorList>
    </citation>
    <scope>NUCLEOTIDE SEQUENCE</scope>
</reference>
<proteinExistence type="predicted"/>
<accession>A0AC59YW06</accession>
<protein>
    <submittedName>
        <fullName evidence="1">Uncharacterized protein</fullName>
    </submittedName>
</protein>
<gene>
    <name evidence="1" type="ORF">MRATA1EN22A_LOCUS10913</name>
</gene>
<dbReference type="Proteomes" id="UP001162501">
    <property type="component" value="Chromosome 20"/>
</dbReference>
<organism evidence="1 2">
    <name type="scientific">Rangifer tarandus platyrhynchus</name>
    <name type="common">Svalbard reindeer</name>
    <dbReference type="NCBI Taxonomy" id="3082113"/>
    <lineage>
        <taxon>Eukaryota</taxon>
        <taxon>Metazoa</taxon>
        <taxon>Chordata</taxon>
        <taxon>Craniata</taxon>
        <taxon>Vertebrata</taxon>
        <taxon>Euteleostomi</taxon>
        <taxon>Mammalia</taxon>
        <taxon>Eutheria</taxon>
        <taxon>Laurasiatheria</taxon>
        <taxon>Artiodactyla</taxon>
        <taxon>Ruminantia</taxon>
        <taxon>Pecora</taxon>
        <taxon>Cervidae</taxon>
        <taxon>Odocoileinae</taxon>
        <taxon>Rangifer</taxon>
    </lineage>
</organism>
<sequence>MSSFLPSALGPRVCKEISLPQGPGGATAAKGGASASLALRLALQPSAAHPASASACAGLAARPRAASDFVQGCKDPNEEELEELPEVKVEWRRQLGEGSCWHGRQRERGAPGRMEIRGRTVGESSVASLPPAQSL</sequence>
<evidence type="ECO:0000313" key="2">
    <source>
        <dbReference type="Proteomes" id="UP001162501"/>
    </source>
</evidence>
<evidence type="ECO:0000313" key="1">
    <source>
        <dbReference type="EMBL" id="CAN0024451.1"/>
    </source>
</evidence>
<dbReference type="EMBL" id="OX596104">
    <property type="protein sequence ID" value="CAN0024451.1"/>
    <property type="molecule type" value="Genomic_DNA"/>
</dbReference>